<keyword evidence="1" id="KW-0472">Membrane</keyword>
<evidence type="ECO:0000313" key="2">
    <source>
        <dbReference type="EMBL" id="VFK46928.1"/>
    </source>
</evidence>
<name>A0A451ADH0_9GAMM</name>
<dbReference type="EMBL" id="CAADFW010000114">
    <property type="protein sequence ID" value="VFK64082.1"/>
    <property type="molecule type" value="Genomic_DNA"/>
</dbReference>
<feature type="transmembrane region" description="Helical" evidence="1">
    <location>
        <begin position="45"/>
        <end position="63"/>
    </location>
</feature>
<accession>A0A451ADH0</accession>
<keyword evidence="1" id="KW-0812">Transmembrane</keyword>
<evidence type="ECO:0000256" key="1">
    <source>
        <dbReference type="SAM" id="Phobius"/>
    </source>
</evidence>
<feature type="transmembrane region" description="Helical" evidence="1">
    <location>
        <begin position="98"/>
        <end position="116"/>
    </location>
</feature>
<feature type="transmembrane region" description="Helical" evidence="1">
    <location>
        <begin position="136"/>
        <end position="157"/>
    </location>
</feature>
<feature type="transmembrane region" description="Helical" evidence="1">
    <location>
        <begin position="177"/>
        <end position="194"/>
    </location>
</feature>
<organism evidence="3">
    <name type="scientific">Candidatus Kentrum sp. TC</name>
    <dbReference type="NCBI Taxonomy" id="2126339"/>
    <lineage>
        <taxon>Bacteria</taxon>
        <taxon>Pseudomonadati</taxon>
        <taxon>Pseudomonadota</taxon>
        <taxon>Gammaproteobacteria</taxon>
        <taxon>Candidatus Kentrum</taxon>
    </lineage>
</organism>
<protein>
    <submittedName>
        <fullName evidence="3">Uncharacterized protein</fullName>
    </submittedName>
</protein>
<feature type="transmembrane region" description="Helical" evidence="1">
    <location>
        <begin position="7"/>
        <end position="25"/>
    </location>
</feature>
<sequence length="204" mass="23420">MDIRKIGLFIDFLALFSALVFSLIGKDIGEIIFKDVAYGYNGFPYITYSNIFILGSASAIIVYTHKIASMHLRSFICLGAALLSSLAVLFLSELASMMIFFCHILIFSLGIFSFLFRTYLEYEMKPEFWKIVFESLIKGIQVSIIIYVAMIAALRFVHEASGSYLGFSSTIFYPTVIYLYMLTMFGYWVVFPVWQKLIDQYKNE</sequence>
<dbReference type="EMBL" id="CAADFS010000038">
    <property type="protein sequence ID" value="VFK46928.1"/>
    <property type="molecule type" value="Genomic_DNA"/>
</dbReference>
<evidence type="ECO:0000313" key="3">
    <source>
        <dbReference type="EMBL" id="VFK64082.1"/>
    </source>
</evidence>
<keyword evidence="1" id="KW-1133">Transmembrane helix</keyword>
<gene>
    <name evidence="2" type="ORF">BECKTC1821D_GA0114238_10385</name>
    <name evidence="3" type="ORF">BECKTC1821F_GA0114240_11143</name>
</gene>
<dbReference type="AlphaFoldDB" id="A0A451ADH0"/>
<feature type="transmembrane region" description="Helical" evidence="1">
    <location>
        <begin position="75"/>
        <end position="92"/>
    </location>
</feature>
<proteinExistence type="predicted"/>
<reference evidence="3" key="1">
    <citation type="submission" date="2019-02" db="EMBL/GenBank/DDBJ databases">
        <authorList>
            <person name="Gruber-Vodicka R. H."/>
            <person name="Seah K. B. B."/>
        </authorList>
    </citation>
    <scope>NUCLEOTIDE SEQUENCE</scope>
    <source>
        <strain evidence="2">BECK_BZ123</strain>
        <strain evidence="3">BECK_BZ126</strain>
    </source>
</reference>